<dbReference type="Gene3D" id="3.30.720.50">
    <property type="match status" value="1"/>
</dbReference>
<dbReference type="GO" id="GO:0061630">
    <property type="term" value="F:ubiquitin protein ligase activity"/>
    <property type="evidence" value="ECO:0007669"/>
    <property type="project" value="UniProtKB-UniRule"/>
</dbReference>
<comment type="PTM">
    <text evidence="1">Ubiquitinated; autoubiquitinated.</text>
</comment>
<reference evidence="3" key="2">
    <citation type="submission" date="2017-10" db="EMBL/GenBank/DDBJ databases">
        <title>Ladona fulva Genome sequencing and assembly.</title>
        <authorList>
            <person name="Murali S."/>
            <person name="Richards S."/>
            <person name="Bandaranaike D."/>
            <person name="Bellair M."/>
            <person name="Blankenburg K."/>
            <person name="Chao H."/>
            <person name="Dinh H."/>
            <person name="Doddapaneni H."/>
            <person name="Dugan-Rocha S."/>
            <person name="Elkadiri S."/>
            <person name="Gnanaolivu R."/>
            <person name="Hernandez B."/>
            <person name="Skinner E."/>
            <person name="Javaid M."/>
            <person name="Lee S."/>
            <person name="Li M."/>
            <person name="Ming W."/>
            <person name="Munidasa M."/>
            <person name="Muniz J."/>
            <person name="Nguyen L."/>
            <person name="Hughes D."/>
            <person name="Osuji N."/>
            <person name="Pu L.-L."/>
            <person name="Puazo M."/>
            <person name="Qu C."/>
            <person name="Quiroz J."/>
            <person name="Raj R."/>
            <person name="Weissenberger G."/>
            <person name="Xin Y."/>
            <person name="Zou X."/>
            <person name="Han Y."/>
            <person name="Worley K."/>
            <person name="Muzny D."/>
            <person name="Gibbs R."/>
        </authorList>
    </citation>
    <scope>NUCLEOTIDE SEQUENCE</scope>
    <source>
        <strain evidence="3">Sampled in the wild</strain>
    </source>
</reference>
<dbReference type="SMART" id="SM00678">
    <property type="entry name" value="WWE"/>
    <property type="match status" value="1"/>
</dbReference>
<dbReference type="UniPathway" id="UPA00143"/>
<dbReference type="GO" id="GO:0008270">
    <property type="term" value="F:zinc ion binding"/>
    <property type="evidence" value="ECO:0007669"/>
    <property type="project" value="UniProtKB-UniRule"/>
</dbReference>
<keyword evidence="1" id="KW-0863">Zinc-finger</keyword>
<keyword evidence="1" id="KW-0808">Transferase</keyword>
<comment type="domain">
    <text evidence="1">The WWE domain mediates non-covalent poly(ADP-ribose)-binding.</text>
</comment>
<comment type="caution">
    <text evidence="3">The sequence shown here is derived from an EMBL/GenBank/DDBJ whole genome shotgun (WGS) entry which is preliminary data.</text>
</comment>
<dbReference type="PANTHER" id="PTHR13417:SF2">
    <property type="entry name" value="E3 UBIQUITIN-PROTEIN LIGASE RNF146"/>
    <property type="match status" value="1"/>
</dbReference>
<keyword evidence="1" id="KW-0833">Ubl conjugation pathway</keyword>
<name>A0A8K0KCA4_LADFU</name>
<dbReference type="EC" id="2.3.2.27" evidence="1"/>
<dbReference type="GO" id="GO:0051865">
    <property type="term" value="P:protein autoubiquitination"/>
    <property type="evidence" value="ECO:0007669"/>
    <property type="project" value="UniProtKB-UniRule"/>
</dbReference>
<protein>
    <recommendedName>
        <fullName evidence="1">E3 ubiquitin-protein ligase</fullName>
        <ecNumber evidence="1">2.3.2.27</ecNumber>
    </recommendedName>
</protein>
<comment type="function">
    <text evidence="1">E3 ubiquitin-protein ligase that specifically binds poly-ADP-ribosylated proteins and mediates their ubiquitination and subsequent degradation.</text>
</comment>
<dbReference type="InterPro" id="IPR033509">
    <property type="entry name" value="RNF146"/>
</dbReference>
<feature type="domain" description="WWE" evidence="2">
    <location>
        <begin position="196"/>
        <end position="275"/>
    </location>
</feature>
<evidence type="ECO:0000313" key="4">
    <source>
        <dbReference type="Proteomes" id="UP000792457"/>
    </source>
</evidence>
<evidence type="ECO:0000256" key="1">
    <source>
        <dbReference type="RuleBase" id="RU367115"/>
    </source>
</evidence>
<accession>A0A8K0KCA4</accession>
<dbReference type="InterPro" id="IPR037197">
    <property type="entry name" value="WWE_dom_sf"/>
</dbReference>
<comment type="catalytic activity">
    <reaction evidence="1">
        <text>S-ubiquitinyl-[E2 ubiquitin-conjugating enzyme]-L-cysteine + [acceptor protein]-L-lysine = [E2 ubiquitin-conjugating enzyme]-L-cysteine + N(6)-ubiquitinyl-[acceptor protein]-L-lysine.</text>
        <dbReference type="EC" id="2.3.2.27"/>
    </reaction>
</comment>
<keyword evidence="1" id="KW-0479">Metal-binding</keyword>
<sequence>METVLRIAYRLDIKSWRIKKTQKMATEAMKKEVQEKLCREMNLLVDLPKQGYGSSNTGNVGRVFFQNPELASEVTGISKDLTERLNIILCTICSGFAINITAFEHFATETAKWYVQEYPWYMPQSVHKILIHGSLIIKEAIIPIGQLSEEALEAQNKDVRNFMKFNSRKFSWKENVEDIFHLLLGSSDPLITSMRRIKPKLGGSLPQSVLDLLETPKTPGWWQYDERTGKHLEGAYSSGESSCDMVICGALYVIDFENLVQYRKVGNGRRRRIKRDLATAEKKGIAGLT</sequence>
<reference evidence="3" key="1">
    <citation type="submission" date="2013-04" db="EMBL/GenBank/DDBJ databases">
        <authorList>
            <person name="Qu J."/>
            <person name="Murali S.C."/>
            <person name="Bandaranaike D."/>
            <person name="Bellair M."/>
            <person name="Blankenburg K."/>
            <person name="Chao H."/>
            <person name="Dinh H."/>
            <person name="Doddapaneni H."/>
            <person name="Downs B."/>
            <person name="Dugan-Rocha S."/>
            <person name="Elkadiri S."/>
            <person name="Gnanaolivu R.D."/>
            <person name="Hernandez B."/>
            <person name="Javaid M."/>
            <person name="Jayaseelan J.C."/>
            <person name="Lee S."/>
            <person name="Li M."/>
            <person name="Ming W."/>
            <person name="Munidasa M."/>
            <person name="Muniz J."/>
            <person name="Nguyen L."/>
            <person name="Ongeri F."/>
            <person name="Osuji N."/>
            <person name="Pu L.-L."/>
            <person name="Puazo M."/>
            <person name="Qu C."/>
            <person name="Quiroz J."/>
            <person name="Raj R."/>
            <person name="Weissenberger G."/>
            <person name="Xin Y."/>
            <person name="Zou X."/>
            <person name="Han Y."/>
            <person name="Richards S."/>
            <person name="Worley K."/>
            <person name="Muzny D."/>
            <person name="Gibbs R."/>
        </authorList>
    </citation>
    <scope>NUCLEOTIDE SEQUENCE</scope>
    <source>
        <strain evidence="3">Sampled in the wild</strain>
    </source>
</reference>
<dbReference type="Proteomes" id="UP000792457">
    <property type="component" value="Unassembled WGS sequence"/>
</dbReference>
<proteinExistence type="predicted"/>
<evidence type="ECO:0000313" key="3">
    <source>
        <dbReference type="EMBL" id="KAG8232539.1"/>
    </source>
</evidence>
<dbReference type="Pfam" id="PF02825">
    <property type="entry name" value="WWE"/>
    <property type="match status" value="1"/>
</dbReference>
<dbReference type="GO" id="GO:0072572">
    <property type="term" value="F:poly-ADP-D-ribose binding"/>
    <property type="evidence" value="ECO:0007669"/>
    <property type="project" value="UniProtKB-UniRule"/>
</dbReference>
<dbReference type="OrthoDB" id="6627303at2759"/>
<dbReference type="PROSITE" id="PS50918">
    <property type="entry name" value="WWE"/>
    <property type="match status" value="1"/>
</dbReference>
<dbReference type="GO" id="GO:0016055">
    <property type="term" value="P:Wnt signaling pathway"/>
    <property type="evidence" value="ECO:0007669"/>
    <property type="project" value="InterPro"/>
</dbReference>
<dbReference type="GO" id="GO:0005634">
    <property type="term" value="C:nucleus"/>
    <property type="evidence" value="ECO:0007669"/>
    <property type="project" value="TreeGrafter"/>
</dbReference>
<keyword evidence="1" id="KW-0862">Zinc</keyword>
<comment type="subcellular location">
    <subcellularLocation>
        <location evidence="1">Cytoplasm</location>
        <location evidence="1">Cytosol</location>
    </subcellularLocation>
</comment>
<keyword evidence="4" id="KW-1185">Reference proteome</keyword>
<dbReference type="EMBL" id="KZ308629">
    <property type="protein sequence ID" value="KAG8232539.1"/>
    <property type="molecule type" value="Genomic_DNA"/>
</dbReference>
<dbReference type="GO" id="GO:0006511">
    <property type="term" value="P:ubiquitin-dependent protein catabolic process"/>
    <property type="evidence" value="ECO:0007669"/>
    <property type="project" value="UniProtKB-UniRule"/>
</dbReference>
<comment type="pathway">
    <text evidence="1">Protein modification; protein ubiquitination.</text>
</comment>
<dbReference type="SUPFAM" id="SSF117839">
    <property type="entry name" value="WWE domain"/>
    <property type="match status" value="1"/>
</dbReference>
<gene>
    <name evidence="3" type="ORF">J437_LFUL012889</name>
</gene>
<keyword evidence="1" id="KW-0963">Cytoplasm</keyword>
<dbReference type="PANTHER" id="PTHR13417">
    <property type="entry name" value="E3 UBIQUITIN-PROTEIN LIGASE RNF146"/>
    <property type="match status" value="1"/>
</dbReference>
<evidence type="ECO:0000259" key="2">
    <source>
        <dbReference type="PROSITE" id="PS50918"/>
    </source>
</evidence>
<dbReference type="InterPro" id="IPR018123">
    <property type="entry name" value="WWE-dom_subgr"/>
</dbReference>
<organism evidence="3 4">
    <name type="scientific">Ladona fulva</name>
    <name type="common">Scarce chaser dragonfly</name>
    <name type="synonym">Libellula fulva</name>
    <dbReference type="NCBI Taxonomy" id="123851"/>
    <lineage>
        <taxon>Eukaryota</taxon>
        <taxon>Metazoa</taxon>
        <taxon>Ecdysozoa</taxon>
        <taxon>Arthropoda</taxon>
        <taxon>Hexapoda</taxon>
        <taxon>Insecta</taxon>
        <taxon>Pterygota</taxon>
        <taxon>Palaeoptera</taxon>
        <taxon>Odonata</taxon>
        <taxon>Epiprocta</taxon>
        <taxon>Anisoptera</taxon>
        <taxon>Libelluloidea</taxon>
        <taxon>Libellulidae</taxon>
        <taxon>Ladona</taxon>
    </lineage>
</organism>
<dbReference type="InterPro" id="IPR004170">
    <property type="entry name" value="WWE_dom"/>
</dbReference>
<dbReference type="AlphaFoldDB" id="A0A8K0KCA4"/>
<dbReference type="GO" id="GO:0005829">
    <property type="term" value="C:cytosol"/>
    <property type="evidence" value="ECO:0007669"/>
    <property type="project" value="UniProtKB-SubCell"/>
</dbReference>